<dbReference type="AlphaFoldDB" id="B8KS16"/>
<dbReference type="OrthoDB" id="9799036at2"/>
<evidence type="ECO:0000256" key="2">
    <source>
        <dbReference type="ARBA" id="ARBA00022801"/>
    </source>
</evidence>
<dbReference type="RefSeq" id="WP_009021018.1">
    <property type="nucleotide sequence ID" value="NZ_DS999411.1"/>
</dbReference>
<evidence type="ECO:0000313" key="3">
    <source>
        <dbReference type="EMBL" id="EED36274.1"/>
    </source>
</evidence>
<comment type="similarity">
    <text evidence="1">Belongs to the 4-hydroxybenzoyl-CoA thioesterase family.</text>
</comment>
<dbReference type="Gene3D" id="3.10.129.10">
    <property type="entry name" value="Hotdog Thioesterase"/>
    <property type="match status" value="1"/>
</dbReference>
<dbReference type="PANTHER" id="PTHR31793">
    <property type="entry name" value="4-HYDROXYBENZOYL-COA THIOESTERASE FAMILY MEMBER"/>
    <property type="match status" value="1"/>
</dbReference>
<evidence type="ECO:0000313" key="4">
    <source>
        <dbReference type="Proteomes" id="UP000004699"/>
    </source>
</evidence>
<reference evidence="4" key="1">
    <citation type="journal article" date="2013" name="BMC Microbiol.">
        <title>Taxonomy and evolution of bacteriochlorophyll a-containing members of the OM60/NOR5 clade of marine gammaproteobacteria: description of Luminiphilus syltensis gen. nov., sp. nov., reclassification of Haliea rubra as Pseudohaliea rubra gen. nov., comb. nov., and emendation of Chromatocurvus halotolerans.</title>
        <authorList>
            <person name="Spring S."/>
            <person name="Riedel T."/>
            <person name="Sproer C."/>
            <person name="Yan S."/>
            <person name="Harder J."/>
            <person name="Fuchs B.M."/>
        </authorList>
    </citation>
    <scope>NUCLEOTIDE SEQUENCE [LARGE SCALE GENOMIC DNA]</scope>
    <source>
        <strain evidence="4">NOR51-B</strain>
    </source>
</reference>
<dbReference type="EMBL" id="DS999411">
    <property type="protein sequence ID" value="EED36274.1"/>
    <property type="molecule type" value="Genomic_DNA"/>
</dbReference>
<dbReference type="eggNOG" id="COG0824">
    <property type="taxonomic scope" value="Bacteria"/>
</dbReference>
<dbReference type="Pfam" id="PF13279">
    <property type="entry name" value="4HBT_2"/>
    <property type="match status" value="1"/>
</dbReference>
<dbReference type="PANTHER" id="PTHR31793:SF27">
    <property type="entry name" value="NOVEL THIOESTERASE SUPERFAMILY DOMAIN AND SAPOSIN A-TYPE DOMAIN CONTAINING PROTEIN (0610012H03RIK)"/>
    <property type="match status" value="1"/>
</dbReference>
<dbReference type="SUPFAM" id="SSF54637">
    <property type="entry name" value="Thioesterase/thiol ester dehydrase-isomerase"/>
    <property type="match status" value="1"/>
</dbReference>
<dbReference type="HOGENOM" id="CLU_101141_0_1_6"/>
<dbReference type="STRING" id="565045.NOR51B_2224"/>
<gene>
    <name evidence="3" type="ORF">NOR51B_2224</name>
</gene>
<dbReference type="InterPro" id="IPR029069">
    <property type="entry name" value="HotDog_dom_sf"/>
</dbReference>
<dbReference type="CDD" id="cd00586">
    <property type="entry name" value="4HBT"/>
    <property type="match status" value="1"/>
</dbReference>
<proteinExistence type="inferred from homology"/>
<organism evidence="3 4">
    <name type="scientific">Luminiphilus syltensis NOR5-1B</name>
    <dbReference type="NCBI Taxonomy" id="565045"/>
    <lineage>
        <taxon>Bacteria</taxon>
        <taxon>Pseudomonadati</taxon>
        <taxon>Pseudomonadota</taxon>
        <taxon>Gammaproteobacteria</taxon>
        <taxon>Cellvibrionales</taxon>
        <taxon>Halieaceae</taxon>
        <taxon>Luminiphilus</taxon>
    </lineage>
</organism>
<name>B8KS16_9GAMM</name>
<dbReference type="Proteomes" id="UP000004699">
    <property type="component" value="Unassembled WGS sequence"/>
</dbReference>
<keyword evidence="4" id="KW-1185">Reference proteome</keyword>
<evidence type="ECO:0000256" key="1">
    <source>
        <dbReference type="ARBA" id="ARBA00005953"/>
    </source>
</evidence>
<dbReference type="InterPro" id="IPR050563">
    <property type="entry name" value="4-hydroxybenzoyl-CoA_TE"/>
</dbReference>
<keyword evidence="2" id="KW-0378">Hydrolase</keyword>
<dbReference type="GO" id="GO:0047617">
    <property type="term" value="F:fatty acyl-CoA hydrolase activity"/>
    <property type="evidence" value="ECO:0007669"/>
    <property type="project" value="TreeGrafter"/>
</dbReference>
<accession>B8KS16</accession>
<protein>
    <submittedName>
        <fullName evidence="3">Thioesterase family protein</fullName>
    </submittedName>
</protein>
<sequence>MSEQRPVPAPRSIFNLFYDLSTRWADNDMYGHVNNVVFYAYFDTVVNRYLIEEGGMRPGVDPVVGYVVSSSANYFASIAHPAEIVCGLRVVRLGAKSCTWEIGVFLENDEESRVTGRFTHAFVDTTTGASAEIPEPLRRVLQKLT</sequence>